<accession>A0ABU2X8I0</accession>
<reference evidence="3" key="1">
    <citation type="submission" date="2024-05" db="EMBL/GenBank/DDBJ databases">
        <title>30 novel species of actinomycetes from the DSMZ collection.</title>
        <authorList>
            <person name="Nouioui I."/>
        </authorList>
    </citation>
    <scope>NUCLEOTIDE SEQUENCE</scope>
    <source>
        <strain evidence="3">DSM 41529</strain>
    </source>
</reference>
<feature type="region of interest" description="Disordered" evidence="1">
    <location>
        <begin position="133"/>
        <end position="170"/>
    </location>
</feature>
<evidence type="ECO:0000256" key="2">
    <source>
        <dbReference type="SAM" id="SignalP"/>
    </source>
</evidence>
<name>A0ABU2X8I0_9ACTN</name>
<comment type="caution">
    <text evidence="3">The sequence shown here is derived from an EMBL/GenBank/DDBJ whole genome shotgun (WGS) entry which is preliminary data.</text>
</comment>
<evidence type="ECO:0000313" key="3">
    <source>
        <dbReference type="EMBL" id="MDT0542142.1"/>
    </source>
</evidence>
<dbReference type="Proteomes" id="UP001180754">
    <property type="component" value="Unassembled WGS sequence"/>
</dbReference>
<organism evidence="3 4">
    <name type="scientific">Streptomyces lonegramiae</name>
    <dbReference type="NCBI Taxonomy" id="3075524"/>
    <lineage>
        <taxon>Bacteria</taxon>
        <taxon>Bacillati</taxon>
        <taxon>Actinomycetota</taxon>
        <taxon>Actinomycetes</taxon>
        <taxon>Kitasatosporales</taxon>
        <taxon>Streptomycetaceae</taxon>
        <taxon>Streptomyces</taxon>
    </lineage>
</organism>
<evidence type="ECO:0000313" key="4">
    <source>
        <dbReference type="Proteomes" id="UP001180754"/>
    </source>
</evidence>
<protein>
    <recommendedName>
        <fullName evidence="5">Lipoprotein</fullName>
    </recommendedName>
</protein>
<evidence type="ECO:0000256" key="1">
    <source>
        <dbReference type="SAM" id="MobiDB-lite"/>
    </source>
</evidence>
<keyword evidence="2" id="KW-0732">Signal</keyword>
<gene>
    <name evidence="3" type="ORF">RND15_05340</name>
</gene>
<dbReference type="EMBL" id="JAVRFD010000002">
    <property type="protein sequence ID" value="MDT0542142.1"/>
    <property type="molecule type" value="Genomic_DNA"/>
</dbReference>
<sequence length="170" mass="18176">MGALRHQRNGLFAVVAVALAIGALAACEPRNDSGLNSIGVAFTTDRVSTRALEKGGIDVRWMTCNADVKGKHTSGPSRDAKASVDCRGRTNDDRAIRVTGTVTYERKNICVRGDLTAKVDGHQVFQANVIGDCNARKTGHPRPSRSTTHPWDKRTTEGTDGTKGTETSGK</sequence>
<dbReference type="RefSeq" id="WP_311722495.1">
    <property type="nucleotide sequence ID" value="NZ_JAVRFD010000002.1"/>
</dbReference>
<feature type="chain" id="PRO_5046629051" description="Lipoprotein" evidence="2">
    <location>
        <begin position="26"/>
        <end position="170"/>
    </location>
</feature>
<proteinExistence type="predicted"/>
<dbReference type="PROSITE" id="PS51257">
    <property type="entry name" value="PROKAR_LIPOPROTEIN"/>
    <property type="match status" value="1"/>
</dbReference>
<feature type="compositionally biased region" description="Low complexity" evidence="1">
    <location>
        <begin position="158"/>
        <end position="170"/>
    </location>
</feature>
<evidence type="ECO:0008006" key="5">
    <source>
        <dbReference type="Google" id="ProtNLM"/>
    </source>
</evidence>
<keyword evidence="4" id="KW-1185">Reference proteome</keyword>
<feature type="signal peptide" evidence="2">
    <location>
        <begin position="1"/>
        <end position="25"/>
    </location>
</feature>